<sequence>MHPSRDHFAAHPFSIAAVRQVQHLDAHVVAVHSEPLRIAFGPAVVSQCEVSSPPATALEHPRRPSQDKYSAASPHISSLSHNRFWSPPFKFSCTTCFAHILAVSAPFLTIQSVLGSPSSTLSLGISHISLCTWSISQASTTLHHLCPTALQQVWLISRPLAYCSMQVRCDYEAFTQQIRGEHTPLRYPEFFRLTPHFITFVTDDASPD</sequence>
<reference evidence="1 2" key="1">
    <citation type="submission" date="2016-06" db="EMBL/GenBank/DDBJ databases">
        <title>Comparative genomics of the ectomycorrhizal sister species Rhizopogon vinicolor and Rhizopogon vesiculosus (Basidiomycota: Boletales) reveals a divergence of the mating type B locus.</title>
        <authorList>
            <consortium name="DOE Joint Genome Institute"/>
            <person name="Mujic A.B."/>
            <person name="Kuo A."/>
            <person name="Tritt A."/>
            <person name="Lipzen A."/>
            <person name="Chen C."/>
            <person name="Johnson J."/>
            <person name="Sharma A."/>
            <person name="Barry K."/>
            <person name="Grigoriev I.V."/>
            <person name="Spatafora J.W."/>
        </authorList>
    </citation>
    <scope>NUCLEOTIDE SEQUENCE [LARGE SCALE GENOMIC DNA]</scope>
    <source>
        <strain evidence="1 2">AM-OR11-026</strain>
    </source>
</reference>
<proteinExistence type="predicted"/>
<evidence type="ECO:0000313" key="2">
    <source>
        <dbReference type="Proteomes" id="UP000092154"/>
    </source>
</evidence>
<dbReference type="EMBL" id="KV450101">
    <property type="protein sequence ID" value="OAX30667.1"/>
    <property type="molecule type" value="Genomic_DNA"/>
</dbReference>
<evidence type="ECO:0000313" key="1">
    <source>
        <dbReference type="EMBL" id="OAX30667.1"/>
    </source>
</evidence>
<gene>
    <name evidence="1" type="ORF">K503DRAFT_806904</name>
</gene>
<keyword evidence="2" id="KW-1185">Reference proteome</keyword>
<dbReference type="AlphaFoldDB" id="A0A1B7MDI9"/>
<protein>
    <submittedName>
        <fullName evidence="1">Uncharacterized protein</fullName>
    </submittedName>
</protein>
<dbReference type="Proteomes" id="UP000092154">
    <property type="component" value="Unassembled WGS sequence"/>
</dbReference>
<organism evidence="1 2">
    <name type="scientific">Rhizopogon vinicolor AM-OR11-026</name>
    <dbReference type="NCBI Taxonomy" id="1314800"/>
    <lineage>
        <taxon>Eukaryota</taxon>
        <taxon>Fungi</taxon>
        <taxon>Dikarya</taxon>
        <taxon>Basidiomycota</taxon>
        <taxon>Agaricomycotina</taxon>
        <taxon>Agaricomycetes</taxon>
        <taxon>Agaricomycetidae</taxon>
        <taxon>Boletales</taxon>
        <taxon>Suillineae</taxon>
        <taxon>Rhizopogonaceae</taxon>
        <taxon>Rhizopogon</taxon>
    </lineage>
</organism>
<name>A0A1B7MDI9_9AGAM</name>
<accession>A0A1B7MDI9</accession>
<dbReference type="InParanoid" id="A0A1B7MDI9"/>